<keyword evidence="1" id="KW-1133">Transmembrane helix</keyword>
<keyword evidence="1" id="KW-0812">Transmembrane</keyword>
<dbReference type="Proteomes" id="UP001141806">
    <property type="component" value="Unassembled WGS sequence"/>
</dbReference>
<dbReference type="EMBL" id="JAMYWD010000004">
    <property type="protein sequence ID" value="KAJ4974883.1"/>
    <property type="molecule type" value="Genomic_DNA"/>
</dbReference>
<name>A0A9Q0KQ99_9MAGN</name>
<comment type="caution">
    <text evidence="2">The sequence shown here is derived from an EMBL/GenBank/DDBJ whole genome shotgun (WGS) entry which is preliminary data.</text>
</comment>
<dbReference type="AlphaFoldDB" id="A0A9Q0KQ99"/>
<sequence>MQALTVEYGGRSGRYVRTRDFTFSSIVHYSGFFDRSLVRSLRSLSSLGSDIYYLERFLGPRFCSQLINRLLFSILYQLLWVVLPLLNTFSSIQISSTDSFEQ</sequence>
<feature type="transmembrane region" description="Helical" evidence="1">
    <location>
        <begin position="66"/>
        <end position="86"/>
    </location>
</feature>
<reference evidence="2" key="1">
    <citation type="journal article" date="2023" name="Plant J.">
        <title>The genome of the king protea, Protea cynaroides.</title>
        <authorList>
            <person name="Chang J."/>
            <person name="Duong T.A."/>
            <person name="Schoeman C."/>
            <person name="Ma X."/>
            <person name="Roodt D."/>
            <person name="Barker N."/>
            <person name="Li Z."/>
            <person name="Van de Peer Y."/>
            <person name="Mizrachi E."/>
        </authorList>
    </citation>
    <scope>NUCLEOTIDE SEQUENCE</scope>
    <source>
        <tissue evidence="2">Young leaves</tissue>
    </source>
</reference>
<evidence type="ECO:0000313" key="3">
    <source>
        <dbReference type="Proteomes" id="UP001141806"/>
    </source>
</evidence>
<evidence type="ECO:0000313" key="2">
    <source>
        <dbReference type="EMBL" id="KAJ4974883.1"/>
    </source>
</evidence>
<proteinExistence type="predicted"/>
<evidence type="ECO:0000256" key="1">
    <source>
        <dbReference type="SAM" id="Phobius"/>
    </source>
</evidence>
<organism evidence="2 3">
    <name type="scientific">Protea cynaroides</name>
    <dbReference type="NCBI Taxonomy" id="273540"/>
    <lineage>
        <taxon>Eukaryota</taxon>
        <taxon>Viridiplantae</taxon>
        <taxon>Streptophyta</taxon>
        <taxon>Embryophyta</taxon>
        <taxon>Tracheophyta</taxon>
        <taxon>Spermatophyta</taxon>
        <taxon>Magnoliopsida</taxon>
        <taxon>Proteales</taxon>
        <taxon>Proteaceae</taxon>
        <taxon>Protea</taxon>
    </lineage>
</organism>
<protein>
    <submittedName>
        <fullName evidence="2">Uncharacterized protein</fullName>
    </submittedName>
</protein>
<keyword evidence="1" id="KW-0472">Membrane</keyword>
<keyword evidence="3" id="KW-1185">Reference proteome</keyword>
<gene>
    <name evidence="2" type="ORF">NE237_008057</name>
</gene>
<accession>A0A9Q0KQ99</accession>